<dbReference type="InterPro" id="IPR036388">
    <property type="entry name" value="WH-like_DNA-bd_sf"/>
</dbReference>
<dbReference type="GO" id="GO:0003700">
    <property type="term" value="F:DNA-binding transcription factor activity"/>
    <property type="evidence" value="ECO:0007669"/>
    <property type="project" value="InterPro"/>
</dbReference>
<name>A0AA36Y5N2_9FIRM</name>
<dbReference type="CDD" id="cd07377">
    <property type="entry name" value="WHTH_GntR"/>
    <property type="match status" value="1"/>
</dbReference>
<evidence type="ECO:0000313" key="9">
    <source>
        <dbReference type="Proteomes" id="UP000018466"/>
    </source>
</evidence>
<keyword evidence="3" id="KW-0805">Transcription regulation</keyword>
<evidence type="ECO:0000313" key="8">
    <source>
        <dbReference type="EMBL" id="EHO17344.1"/>
    </source>
</evidence>
<dbReference type="PANTHER" id="PTHR46577">
    <property type="entry name" value="HTH-TYPE TRANSCRIPTIONAL REGULATORY PROTEIN GABR"/>
    <property type="match status" value="1"/>
</dbReference>
<evidence type="ECO:0000256" key="5">
    <source>
        <dbReference type="ARBA" id="ARBA00023163"/>
    </source>
</evidence>
<dbReference type="InterPro" id="IPR015421">
    <property type="entry name" value="PyrdxlP-dep_Trfase_major"/>
</dbReference>
<dbReference type="SUPFAM" id="SSF53383">
    <property type="entry name" value="PLP-dependent transferases"/>
    <property type="match status" value="1"/>
</dbReference>
<keyword evidence="4" id="KW-0238">DNA-binding</keyword>
<organism evidence="8 9">
    <name type="scientific">Stomatobaculum longum</name>
    <dbReference type="NCBI Taxonomy" id="796942"/>
    <lineage>
        <taxon>Bacteria</taxon>
        <taxon>Bacillati</taxon>
        <taxon>Bacillota</taxon>
        <taxon>Clostridia</taxon>
        <taxon>Lachnospirales</taxon>
        <taxon>Lachnospiraceae</taxon>
        <taxon>Stomatobaculum</taxon>
    </lineage>
</organism>
<evidence type="ECO:0000256" key="1">
    <source>
        <dbReference type="ARBA" id="ARBA00005384"/>
    </source>
</evidence>
<dbReference type="EMBL" id="AGEL01000006">
    <property type="protein sequence ID" value="EHO17344.1"/>
    <property type="molecule type" value="Genomic_DNA"/>
</dbReference>
<reference evidence="8 9" key="1">
    <citation type="submission" date="2011-10" db="EMBL/GenBank/DDBJ databases">
        <title>The Genome Sequence of Lachnospiraceae bacterium ACC2.</title>
        <authorList>
            <consortium name="The Broad Institute Genome Sequencing Platform"/>
            <person name="Earl A."/>
            <person name="Ward D."/>
            <person name="Feldgarden M."/>
            <person name="Gevers D."/>
            <person name="Sizova M."/>
            <person name="Hazen A."/>
            <person name="Epstein S."/>
            <person name="Young S.K."/>
            <person name="Zeng Q."/>
            <person name="Gargeya S."/>
            <person name="Fitzgerald M."/>
            <person name="Haas B."/>
            <person name="Abouelleil A."/>
            <person name="Alvarado L."/>
            <person name="Arachchi H.M."/>
            <person name="Berlin A."/>
            <person name="Brown A."/>
            <person name="Chapman S.B."/>
            <person name="Chen Z."/>
            <person name="Dunbar C."/>
            <person name="Freedman E."/>
            <person name="Gearin G."/>
            <person name="Goldberg J."/>
            <person name="Griggs A."/>
            <person name="Gujja S."/>
            <person name="Heiman D."/>
            <person name="Howarth C."/>
            <person name="Larson L."/>
            <person name="Lui A."/>
            <person name="MacDonald P.J.P."/>
            <person name="Montmayeur A."/>
            <person name="Murphy C."/>
            <person name="Neiman D."/>
            <person name="Pearson M."/>
            <person name="Priest M."/>
            <person name="Roberts A."/>
            <person name="Saif S."/>
            <person name="Shea T."/>
            <person name="Shenoy N."/>
            <person name="Sisk P."/>
            <person name="Stolte C."/>
            <person name="Sykes S."/>
            <person name="Wortman J."/>
            <person name="Nusbaum C."/>
            <person name="Birren B."/>
        </authorList>
    </citation>
    <scope>NUCLEOTIDE SEQUENCE [LARGE SCALE GENOMIC DNA]</scope>
    <source>
        <strain evidence="8 9">ACC2</strain>
    </source>
</reference>
<dbReference type="Proteomes" id="UP000018466">
    <property type="component" value="Unassembled WGS sequence"/>
</dbReference>
<dbReference type="SUPFAM" id="SSF46785">
    <property type="entry name" value="Winged helix' DNA-binding domain"/>
    <property type="match status" value="1"/>
</dbReference>
<protein>
    <recommendedName>
        <fullName evidence="7">HTH gntR-type domain-containing protein</fullName>
    </recommendedName>
</protein>
<sequence length="402" mass="44775">MLTYFMDARGKQRKYRFLYHAIRRDILAKKLLPGERLPSKRALAEHLGLSLSTVGNAYAALLDEGYLEVKARSGFFVSALAIPENGSVTPATTADFQSADAIATSAPATSETESAAPHASLGDLSADFPFTPFSHIVRDVLLRFPNELLARPENQGVLHFRAAISAYLLRYRGMQAEPAQIVIGSGTEYLYGLVAQLLPRAALYGIEAQSYEKIRLVYSAYARPYELLPLDAYGVSADGLASSRAALLHVTPYQSFPSGVTANAAKRFEYLRWAKERTAFLVEDDYASEFSLQKKPLETIYAMDSNDSVIYLNTFTKTLAPSMRVAYMVLPKRLLESYRERLGFYACTVPALDQYVLAEYINRGYLERRLNQIRRKLRLAKQDSRAPLPEVSPQPPQSGSAN</sequence>
<dbReference type="PROSITE" id="PS50949">
    <property type="entry name" value="HTH_GNTR"/>
    <property type="match status" value="1"/>
</dbReference>
<evidence type="ECO:0000256" key="6">
    <source>
        <dbReference type="SAM" id="MobiDB-lite"/>
    </source>
</evidence>
<feature type="region of interest" description="Disordered" evidence="6">
    <location>
        <begin position="381"/>
        <end position="402"/>
    </location>
</feature>
<dbReference type="Pfam" id="PF00392">
    <property type="entry name" value="GntR"/>
    <property type="match status" value="1"/>
</dbReference>
<feature type="domain" description="HTH gntR-type" evidence="7">
    <location>
        <begin position="12"/>
        <end position="80"/>
    </location>
</feature>
<accession>A0AA36Y5N2</accession>
<comment type="caution">
    <text evidence="8">The sequence shown here is derived from an EMBL/GenBank/DDBJ whole genome shotgun (WGS) entry which is preliminary data.</text>
</comment>
<dbReference type="Gene3D" id="1.10.10.10">
    <property type="entry name" value="Winged helix-like DNA-binding domain superfamily/Winged helix DNA-binding domain"/>
    <property type="match status" value="1"/>
</dbReference>
<dbReference type="InterPro" id="IPR000524">
    <property type="entry name" value="Tscrpt_reg_HTH_GntR"/>
</dbReference>
<evidence type="ECO:0000259" key="7">
    <source>
        <dbReference type="PROSITE" id="PS50949"/>
    </source>
</evidence>
<dbReference type="RefSeq" id="WP_009532776.1">
    <property type="nucleotide sequence ID" value="NZ_JH590862.1"/>
</dbReference>
<dbReference type="InterPro" id="IPR036390">
    <property type="entry name" value="WH_DNA-bd_sf"/>
</dbReference>
<dbReference type="CDD" id="cd00609">
    <property type="entry name" value="AAT_like"/>
    <property type="match status" value="1"/>
</dbReference>
<proteinExistence type="inferred from homology"/>
<comment type="similarity">
    <text evidence="1">In the C-terminal section; belongs to the class-I pyridoxal-phosphate-dependent aminotransferase family.</text>
</comment>
<dbReference type="GO" id="GO:0003677">
    <property type="term" value="F:DNA binding"/>
    <property type="evidence" value="ECO:0007669"/>
    <property type="project" value="UniProtKB-KW"/>
</dbReference>
<dbReference type="PANTHER" id="PTHR46577:SF1">
    <property type="entry name" value="HTH-TYPE TRANSCRIPTIONAL REGULATORY PROTEIN GABR"/>
    <property type="match status" value="1"/>
</dbReference>
<dbReference type="InterPro" id="IPR051446">
    <property type="entry name" value="HTH_trans_reg/aminotransferase"/>
</dbReference>
<evidence type="ECO:0000256" key="3">
    <source>
        <dbReference type="ARBA" id="ARBA00023015"/>
    </source>
</evidence>
<dbReference type="SMART" id="SM00345">
    <property type="entry name" value="HTH_GNTR"/>
    <property type="match status" value="1"/>
</dbReference>
<evidence type="ECO:0000256" key="4">
    <source>
        <dbReference type="ARBA" id="ARBA00023125"/>
    </source>
</evidence>
<keyword evidence="9" id="KW-1185">Reference proteome</keyword>
<dbReference type="GeneID" id="86940706"/>
<keyword evidence="5" id="KW-0804">Transcription</keyword>
<gene>
    <name evidence="8" type="ORF">HMPREF9623_00943</name>
</gene>
<dbReference type="InterPro" id="IPR015424">
    <property type="entry name" value="PyrdxlP-dep_Trfase"/>
</dbReference>
<evidence type="ECO:0000256" key="2">
    <source>
        <dbReference type="ARBA" id="ARBA00022898"/>
    </source>
</evidence>
<keyword evidence="2" id="KW-0663">Pyridoxal phosphate</keyword>
<dbReference type="Gene3D" id="3.40.640.10">
    <property type="entry name" value="Type I PLP-dependent aspartate aminotransferase-like (Major domain)"/>
    <property type="match status" value="1"/>
</dbReference>
<dbReference type="AlphaFoldDB" id="A0AA36Y5N2"/>